<dbReference type="InterPro" id="IPR029000">
    <property type="entry name" value="Cyclophilin-like_dom_sf"/>
</dbReference>
<dbReference type="InParanoid" id="Q02CY8"/>
<evidence type="ECO:0000313" key="5">
    <source>
        <dbReference type="EMBL" id="ABJ81078.1"/>
    </source>
</evidence>
<dbReference type="eggNOG" id="COG1984">
    <property type="taxonomic scope" value="Bacteria"/>
</dbReference>
<dbReference type="HOGENOM" id="CLU_028967_0_0_0"/>
<evidence type="ECO:0000256" key="2">
    <source>
        <dbReference type="ARBA" id="ARBA00022801"/>
    </source>
</evidence>
<evidence type="ECO:0000256" key="3">
    <source>
        <dbReference type="ARBA" id="ARBA00022840"/>
    </source>
</evidence>
<organism evidence="5">
    <name type="scientific">Solibacter usitatus (strain Ellin6076)</name>
    <dbReference type="NCBI Taxonomy" id="234267"/>
    <lineage>
        <taxon>Bacteria</taxon>
        <taxon>Pseudomonadati</taxon>
        <taxon>Acidobacteriota</taxon>
        <taxon>Terriglobia</taxon>
        <taxon>Bryobacterales</taxon>
        <taxon>Solibacteraceae</taxon>
        <taxon>Candidatus Solibacter</taxon>
    </lineage>
</organism>
<proteinExistence type="predicted"/>
<dbReference type="PANTHER" id="PTHR43309">
    <property type="entry name" value="5-OXOPROLINASE SUBUNIT C"/>
    <property type="match status" value="1"/>
</dbReference>
<dbReference type="PANTHER" id="PTHR43309:SF3">
    <property type="entry name" value="5-OXOPROLINASE SUBUNIT C"/>
    <property type="match status" value="1"/>
</dbReference>
<dbReference type="Pfam" id="PF02626">
    <property type="entry name" value="CT_A_B"/>
    <property type="match status" value="1"/>
</dbReference>
<gene>
    <name evidence="5" type="ordered locus">Acid_0062</name>
</gene>
<protein>
    <submittedName>
        <fullName evidence="5">Urea amidolyase related protein</fullName>
        <ecNumber evidence="5">3.5.1.54</ecNumber>
    </submittedName>
</protein>
<dbReference type="GO" id="GO:0004039">
    <property type="term" value="F:allophanate hydrolase activity"/>
    <property type="evidence" value="ECO:0007669"/>
    <property type="project" value="UniProtKB-EC"/>
</dbReference>
<dbReference type="FunCoup" id="Q02CY8">
    <property type="interactions" value="111"/>
</dbReference>
<reference evidence="5" key="1">
    <citation type="submission" date="2006-10" db="EMBL/GenBank/DDBJ databases">
        <title>Complete sequence of Solibacter usitatus Ellin6076.</title>
        <authorList>
            <consortium name="US DOE Joint Genome Institute"/>
            <person name="Copeland A."/>
            <person name="Lucas S."/>
            <person name="Lapidus A."/>
            <person name="Barry K."/>
            <person name="Detter J.C."/>
            <person name="Glavina del Rio T."/>
            <person name="Hammon N."/>
            <person name="Israni S."/>
            <person name="Dalin E."/>
            <person name="Tice H."/>
            <person name="Pitluck S."/>
            <person name="Thompson L.S."/>
            <person name="Brettin T."/>
            <person name="Bruce D."/>
            <person name="Han C."/>
            <person name="Tapia R."/>
            <person name="Gilna P."/>
            <person name="Schmutz J."/>
            <person name="Larimer F."/>
            <person name="Land M."/>
            <person name="Hauser L."/>
            <person name="Kyrpides N."/>
            <person name="Mikhailova N."/>
            <person name="Janssen P.H."/>
            <person name="Kuske C.R."/>
            <person name="Richardson P."/>
        </authorList>
    </citation>
    <scope>NUCLEOTIDE SEQUENCE</scope>
    <source>
        <strain evidence="5">Ellin6076</strain>
    </source>
</reference>
<dbReference type="AlphaFoldDB" id="Q02CY8"/>
<keyword evidence="3" id="KW-0067">ATP-binding</keyword>
<name>Q02CY8_SOLUE</name>
<evidence type="ECO:0000259" key="4">
    <source>
        <dbReference type="SMART" id="SM00797"/>
    </source>
</evidence>
<dbReference type="SUPFAM" id="SSF50891">
    <property type="entry name" value="Cyclophilin-like"/>
    <property type="match status" value="1"/>
</dbReference>
<keyword evidence="5" id="KW-0456">Lyase</keyword>
<dbReference type="NCBIfam" id="TIGR00724">
    <property type="entry name" value="urea_amlyse_rel"/>
    <property type="match status" value="1"/>
</dbReference>
<dbReference type="SMART" id="SM00797">
    <property type="entry name" value="AHS2"/>
    <property type="match status" value="1"/>
</dbReference>
<dbReference type="InterPro" id="IPR003778">
    <property type="entry name" value="CT_A_B"/>
</dbReference>
<dbReference type="GO" id="GO:0016829">
    <property type="term" value="F:lyase activity"/>
    <property type="evidence" value="ECO:0007669"/>
    <property type="project" value="UniProtKB-KW"/>
</dbReference>
<evidence type="ECO:0000256" key="1">
    <source>
        <dbReference type="ARBA" id="ARBA00022741"/>
    </source>
</evidence>
<dbReference type="EMBL" id="CP000473">
    <property type="protein sequence ID" value="ABJ81078.1"/>
    <property type="molecule type" value="Genomic_DNA"/>
</dbReference>
<dbReference type="OrthoDB" id="9782422at2"/>
<dbReference type="KEGG" id="sus:Acid_0062"/>
<keyword evidence="1" id="KW-0547">Nucleotide-binding</keyword>
<accession>Q02CY8</accession>
<dbReference type="GO" id="GO:0005524">
    <property type="term" value="F:ATP binding"/>
    <property type="evidence" value="ECO:0007669"/>
    <property type="project" value="UniProtKB-KW"/>
</dbReference>
<dbReference type="Gene3D" id="2.40.100.10">
    <property type="entry name" value="Cyclophilin-like"/>
    <property type="match status" value="1"/>
</dbReference>
<dbReference type="STRING" id="234267.Acid_0062"/>
<dbReference type="EC" id="3.5.1.54" evidence="5"/>
<sequence length="279" mass="29508">MQDPGRFGFAQYGISASGAADPLALRAANLLVGNAENAPALEMTLTGGEFAFEGNAVVALSGAEFGANIPSWHAIEVRSGFVLRCGAARNGARCYLAVRGGLDVPLVMGSASVHVMTGVGGRPLRKGDRVAIGNAAVRGPRKPARGTPAYSATACLRATAGPQAHWFGEELYASAYMVSEESNRMGIRLKGPALKSPGGGMITEGVPLGAVQAPPDGQPIVLFVEHQTTGGYPKPANVISADFWRLGQLRPRDEVRFERITLEGAWHLLREQEEWLFSL</sequence>
<dbReference type="InterPro" id="IPR052708">
    <property type="entry name" value="PxpC"/>
</dbReference>
<keyword evidence="2 5" id="KW-0378">Hydrolase</keyword>
<feature type="domain" description="Carboxyltransferase" evidence="4">
    <location>
        <begin position="11"/>
        <end position="275"/>
    </location>
</feature>